<keyword evidence="2" id="KW-0645">Protease</keyword>
<keyword evidence="3" id="KW-0378">Hydrolase</keyword>
<organism evidence="8 9">
    <name type="scientific">Cyprinus carpio</name>
    <name type="common">Common carp</name>
    <dbReference type="NCBI Taxonomy" id="7962"/>
    <lineage>
        <taxon>Eukaryota</taxon>
        <taxon>Metazoa</taxon>
        <taxon>Chordata</taxon>
        <taxon>Craniata</taxon>
        <taxon>Vertebrata</taxon>
        <taxon>Euteleostomi</taxon>
        <taxon>Actinopterygii</taxon>
        <taxon>Neopterygii</taxon>
        <taxon>Teleostei</taxon>
        <taxon>Ostariophysi</taxon>
        <taxon>Cypriniformes</taxon>
        <taxon>Cyprinidae</taxon>
        <taxon>Cyprininae</taxon>
        <taxon>Cyprinus</taxon>
    </lineage>
</organism>
<dbReference type="GO" id="GO:0004198">
    <property type="term" value="F:calcium-dependent cysteine-type endopeptidase activity"/>
    <property type="evidence" value="ECO:0007669"/>
    <property type="project" value="InterPro"/>
</dbReference>
<evidence type="ECO:0000313" key="8">
    <source>
        <dbReference type="Ensembl" id="ENSCCRP00010111699.1"/>
    </source>
</evidence>
<dbReference type="PANTHER" id="PTHR10183">
    <property type="entry name" value="CALPAIN"/>
    <property type="match status" value="1"/>
</dbReference>
<dbReference type="PANTHER" id="PTHR10183:SF30">
    <property type="entry name" value="CALPAIN-10"/>
    <property type="match status" value="1"/>
</dbReference>
<evidence type="ECO:0000256" key="4">
    <source>
        <dbReference type="ARBA" id="ARBA00022807"/>
    </source>
</evidence>
<evidence type="ECO:0000256" key="1">
    <source>
        <dbReference type="ARBA" id="ARBA00007623"/>
    </source>
</evidence>
<feature type="domain" description="Calpain catalytic" evidence="7">
    <location>
        <begin position="10"/>
        <end position="164"/>
    </location>
</feature>
<evidence type="ECO:0000256" key="2">
    <source>
        <dbReference type="ARBA" id="ARBA00022670"/>
    </source>
</evidence>
<dbReference type="InterPro" id="IPR038765">
    <property type="entry name" value="Papain-like_cys_pep_sf"/>
</dbReference>
<reference evidence="8" key="1">
    <citation type="submission" date="2025-08" db="UniProtKB">
        <authorList>
            <consortium name="Ensembl"/>
        </authorList>
    </citation>
    <scope>IDENTIFICATION</scope>
</reference>
<name>A0A8C1RG60_CYPCA</name>
<dbReference type="PRINTS" id="PR00704">
    <property type="entry name" value="CALPAIN"/>
</dbReference>
<dbReference type="InterPro" id="IPR000169">
    <property type="entry name" value="Pept_cys_AS"/>
</dbReference>
<keyword evidence="4" id="KW-0788">Thiol protease</keyword>
<comment type="caution">
    <text evidence="6">Lacks conserved residue(s) required for the propagation of feature annotation.</text>
</comment>
<evidence type="ECO:0000256" key="6">
    <source>
        <dbReference type="PROSITE-ProRule" id="PRU00239"/>
    </source>
</evidence>
<dbReference type="Pfam" id="PF00648">
    <property type="entry name" value="Peptidase_C2"/>
    <property type="match status" value="1"/>
</dbReference>
<evidence type="ECO:0000259" key="7">
    <source>
        <dbReference type="PROSITE" id="PS50203"/>
    </source>
</evidence>
<comment type="similarity">
    <text evidence="1">Belongs to the peptidase C2 family.</text>
</comment>
<dbReference type="PROSITE" id="PS50203">
    <property type="entry name" value="CALPAIN_CAT"/>
    <property type="match status" value="1"/>
</dbReference>
<evidence type="ECO:0000313" key="9">
    <source>
        <dbReference type="Proteomes" id="UP000694427"/>
    </source>
</evidence>
<dbReference type="GO" id="GO:0005737">
    <property type="term" value="C:cytoplasm"/>
    <property type="evidence" value="ECO:0007669"/>
    <property type="project" value="TreeGrafter"/>
</dbReference>
<dbReference type="AlphaFoldDB" id="A0A8C1RG60"/>
<keyword evidence="9" id="KW-1185">Reference proteome</keyword>
<reference evidence="8" key="2">
    <citation type="submission" date="2025-09" db="UniProtKB">
        <authorList>
            <consortium name="Ensembl"/>
        </authorList>
    </citation>
    <scope>IDENTIFICATION</scope>
</reference>
<proteinExistence type="inferred from homology"/>
<protein>
    <recommendedName>
        <fullName evidence="7">Calpain catalytic domain-containing protein</fullName>
    </recommendedName>
</protein>
<sequence>METESEHHGMFVDLDFPADISSLFCDYTTPLPKLLGDVTWLRPQEICKQPRLFPDDPVEANPKQGILGDCWSLCACSMLLKNQCLLNKVNTVRFNVCCLPLSAGIPEISQFHAMSVMEWTNVTTTTGEQVERSWAGAWREGYGLKKFLNLPEREFWMDYKETEFQQEFDEVTVGNPVTSKHLHRYCLYQRCSNFFITKVQNVVVGHGPKVNVASILHK</sequence>
<dbReference type="Proteomes" id="UP000694427">
    <property type="component" value="Unplaced"/>
</dbReference>
<dbReference type="InterPro" id="IPR022684">
    <property type="entry name" value="Calpain_cysteine_protease"/>
</dbReference>
<dbReference type="PROSITE" id="PS00139">
    <property type="entry name" value="THIOL_PROTEASE_CYS"/>
    <property type="match status" value="1"/>
</dbReference>
<feature type="active site" evidence="5">
    <location>
        <position position="70"/>
    </location>
</feature>
<dbReference type="GO" id="GO:0006508">
    <property type="term" value="P:proteolysis"/>
    <property type="evidence" value="ECO:0007669"/>
    <property type="project" value="UniProtKB-KW"/>
</dbReference>
<evidence type="ECO:0000256" key="3">
    <source>
        <dbReference type="ARBA" id="ARBA00022801"/>
    </source>
</evidence>
<dbReference type="InterPro" id="IPR001300">
    <property type="entry name" value="Peptidase_C2_calpain_cat"/>
</dbReference>
<evidence type="ECO:0000256" key="5">
    <source>
        <dbReference type="PIRSR" id="PIRSR622684-1"/>
    </source>
</evidence>
<dbReference type="SUPFAM" id="SSF54001">
    <property type="entry name" value="Cysteine proteinases"/>
    <property type="match status" value="1"/>
</dbReference>
<dbReference type="Ensembl" id="ENSCCRT00010124265.1">
    <property type="protein sequence ID" value="ENSCCRP00010111699.1"/>
    <property type="gene ID" value="ENSCCRG00010049216.1"/>
</dbReference>
<accession>A0A8C1RG60</accession>